<evidence type="ECO:0000313" key="2">
    <source>
        <dbReference type="Proteomes" id="UP001585053"/>
    </source>
</evidence>
<dbReference type="SUPFAM" id="SSF52540">
    <property type="entry name" value="P-loop containing nucleoside triphosphate hydrolases"/>
    <property type="match status" value="1"/>
</dbReference>
<sequence length="309" mass="33805">MHASGAKGAKIDGIMKQQPSYILVVNGTKVQRPVFVLGAPHSGVPVIARALSRAPGFHLCAGSPGVLNTVYAVARRPSLASEKAAGTASLFREAYAETWHLTPLTCPRCPGPGARIPANASAEPCEHSAEAVRYGDASPDLLYSASALHAAFPDALFVQVIRDGRDVVADMMEDERSLAWLKPSFMKLEHEFPNHFFGLDEEADLERFTDGSTATKCAMRWRGAVRMSARLRREMGPEQLLTLRYEDVHGGEVKAAGELRRFTGARVSASELLTERAWGVGSWRERLSRSDHGDVHEVARNELSRLGYR</sequence>
<evidence type="ECO:0000313" key="1">
    <source>
        <dbReference type="EMBL" id="MFB8770420.1"/>
    </source>
</evidence>
<gene>
    <name evidence="1" type="ORF">VSQ78_22200</name>
</gene>
<protein>
    <submittedName>
        <fullName evidence="1">Sulfotransferase</fullName>
        <ecNumber evidence="1">2.8.2.-</ecNumber>
    </submittedName>
</protein>
<organism evidence="1 2">
    <name type="scientific">Nocardiopsis alba</name>
    <dbReference type="NCBI Taxonomy" id="53437"/>
    <lineage>
        <taxon>Bacteria</taxon>
        <taxon>Bacillati</taxon>
        <taxon>Actinomycetota</taxon>
        <taxon>Actinomycetes</taxon>
        <taxon>Streptosporangiales</taxon>
        <taxon>Nocardiopsidaceae</taxon>
        <taxon>Nocardiopsis</taxon>
    </lineage>
</organism>
<dbReference type="GO" id="GO:0016740">
    <property type="term" value="F:transferase activity"/>
    <property type="evidence" value="ECO:0007669"/>
    <property type="project" value="UniProtKB-KW"/>
</dbReference>
<dbReference type="EMBL" id="JAYMRS010000010">
    <property type="protein sequence ID" value="MFB8770420.1"/>
    <property type="molecule type" value="Genomic_DNA"/>
</dbReference>
<dbReference type="Proteomes" id="UP001585053">
    <property type="component" value="Unassembled WGS sequence"/>
</dbReference>
<keyword evidence="1" id="KW-0808">Transferase</keyword>
<accession>A0ABV5E0Q3</accession>
<dbReference type="Gene3D" id="3.40.50.300">
    <property type="entry name" value="P-loop containing nucleotide triphosphate hydrolases"/>
    <property type="match status" value="1"/>
</dbReference>
<dbReference type="RefSeq" id="WP_376737744.1">
    <property type="nucleotide sequence ID" value="NZ_JAYMRS010000010.1"/>
</dbReference>
<proteinExistence type="predicted"/>
<reference evidence="1 2" key="1">
    <citation type="submission" date="2024-01" db="EMBL/GenBank/DDBJ databases">
        <title>Genome mining of biosynthetic gene clusters to explore secondary metabolites of Streptomyces sp.</title>
        <authorList>
            <person name="Baig A."/>
            <person name="Ajitkumar Shintre N."/>
            <person name="Kumar H."/>
            <person name="Anbarasu A."/>
            <person name="Ramaiah S."/>
        </authorList>
    </citation>
    <scope>NUCLEOTIDE SEQUENCE [LARGE SCALE GENOMIC DNA]</scope>
    <source>
        <strain evidence="1 2">A01</strain>
    </source>
</reference>
<name>A0ABV5E0Q3_9ACTN</name>
<dbReference type="EC" id="2.8.2.-" evidence="1"/>
<dbReference type="InterPro" id="IPR027417">
    <property type="entry name" value="P-loop_NTPase"/>
</dbReference>
<keyword evidence="2" id="KW-1185">Reference proteome</keyword>
<dbReference type="Pfam" id="PF13469">
    <property type="entry name" value="Sulfotransfer_3"/>
    <property type="match status" value="1"/>
</dbReference>
<comment type="caution">
    <text evidence="1">The sequence shown here is derived from an EMBL/GenBank/DDBJ whole genome shotgun (WGS) entry which is preliminary data.</text>
</comment>